<dbReference type="AlphaFoldDB" id="A0A0D8IBM8"/>
<evidence type="ECO:0000313" key="1">
    <source>
        <dbReference type="EMBL" id="AKL96475.1"/>
    </source>
</evidence>
<sequence length="101" mass="11717">MIREDFREFLRKQGNSIAKYYIPGKALGLNAINDIIKWAKGVERVFGVDLNKIVENPEETQKLLRKINFSNELIDKRKRNFSGAVEAYFEFVSGHELPSEQ</sequence>
<accession>A0A0D8IBM8</accession>
<evidence type="ECO:0000313" key="2">
    <source>
        <dbReference type="Proteomes" id="UP000035704"/>
    </source>
</evidence>
<dbReference type="EMBL" id="CP009687">
    <property type="protein sequence ID" value="AKL96475.1"/>
    <property type="molecule type" value="Genomic_DNA"/>
</dbReference>
<keyword evidence="2" id="KW-1185">Reference proteome</keyword>
<protein>
    <submittedName>
        <fullName evidence="1">Uncharacterized protein</fullName>
    </submittedName>
</protein>
<dbReference type="KEGG" id="cace:CACET_c30310"/>
<organism evidence="1 2">
    <name type="scientific">Clostridium aceticum</name>
    <dbReference type="NCBI Taxonomy" id="84022"/>
    <lineage>
        <taxon>Bacteria</taxon>
        <taxon>Bacillati</taxon>
        <taxon>Bacillota</taxon>
        <taxon>Clostridia</taxon>
        <taxon>Eubacteriales</taxon>
        <taxon>Clostridiaceae</taxon>
        <taxon>Clostridium</taxon>
    </lineage>
</organism>
<gene>
    <name evidence="1" type="ORF">CACET_c30310</name>
</gene>
<reference evidence="1 2" key="1">
    <citation type="submission" date="2014-10" db="EMBL/GenBank/DDBJ databases">
        <title>Genome sequence of Clostridium aceticum DSM 1496.</title>
        <authorList>
            <person name="Poehlein A."/>
            <person name="Schiel-Bengelsdorf B."/>
            <person name="Gottschalk G."/>
            <person name="Duerre P."/>
            <person name="Daniel R."/>
        </authorList>
    </citation>
    <scope>NUCLEOTIDE SEQUENCE [LARGE SCALE GENOMIC DNA]</scope>
    <source>
        <strain evidence="1 2">DSM 1496</strain>
    </source>
</reference>
<dbReference type="Proteomes" id="UP000035704">
    <property type="component" value="Chromosome"/>
</dbReference>
<name>A0A0D8IBM8_9CLOT</name>
<dbReference type="PATRIC" id="fig|84022.5.peg.3839"/>
<dbReference type="STRING" id="84022.CACET_c30310"/>
<proteinExistence type="predicted"/>